<evidence type="ECO:0000313" key="3">
    <source>
        <dbReference type="Proteomes" id="UP000001861"/>
    </source>
</evidence>
<reference evidence="2 3" key="1">
    <citation type="journal article" date="2010" name="Proc. Natl. Acad. Sci. U.S.A.">
        <title>Insights into evolution of multicellular fungi from the assembled chromosomes of the mushroom Coprinopsis cinerea (Coprinus cinereus).</title>
        <authorList>
            <person name="Stajich J.E."/>
            <person name="Wilke S.K."/>
            <person name="Ahren D."/>
            <person name="Au C.H."/>
            <person name="Birren B.W."/>
            <person name="Borodovsky M."/>
            <person name="Burns C."/>
            <person name="Canback B."/>
            <person name="Casselton L.A."/>
            <person name="Cheng C.K."/>
            <person name="Deng J."/>
            <person name="Dietrich F.S."/>
            <person name="Fargo D.C."/>
            <person name="Farman M.L."/>
            <person name="Gathman A.C."/>
            <person name="Goldberg J."/>
            <person name="Guigo R."/>
            <person name="Hoegger P.J."/>
            <person name="Hooker J.B."/>
            <person name="Huggins A."/>
            <person name="James T.Y."/>
            <person name="Kamada T."/>
            <person name="Kilaru S."/>
            <person name="Kodira C."/>
            <person name="Kues U."/>
            <person name="Kupfer D."/>
            <person name="Kwan H.S."/>
            <person name="Lomsadze A."/>
            <person name="Li W."/>
            <person name="Lilly W.W."/>
            <person name="Ma L.J."/>
            <person name="Mackey A.J."/>
            <person name="Manning G."/>
            <person name="Martin F."/>
            <person name="Muraguchi H."/>
            <person name="Natvig D.O."/>
            <person name="Palmerini H."/>
            <person name="Ramesh M.A."/>
            <person name="Rehmeyer C.J."/>
            <person name="Roe B.A."/>
            <person name="Shenoy N."/>
            <person name="Stanke M."/>
            <person name="Ter-Hovhannisyan V."/>
            <person name="Tunlid A."/>
            <person name="Velagapudi R."/>
            <person name="Vision T.J."/>
            <person name="Zeng Q."/>
            <person name="Zolan M.E."/>
            <person name="Pukkila P.J."/>
        </authorList>
    </citation>
    <scope>NUCLEOTIDE SEQUENCE [LARGE SCALE GENOMIC DNA]</scope>
    <source>
        <strain evidence="3">Okayama-7 / 130 / ATCC MYA-4618 / FGSC 9003</strain>
    </source>
</reference>
<comment type="caution">
    <text evidence="2">The sequence shown here is derived from an EMBL/GenBank/DDBJ whole genome shotgun (WGS) entry which is preliminary data.</text>
</comment>
<accession>A8NKH5</accession>
<evidence type="ECO:0000256" key="1">
    <source>
        <dbReference type="SAM" id="MobiDB-lite"/>
    </source>
</evidence>
<feature type="compositionally biased region" description="Polar residues" evidence="1">
    <location>
        <begin position="1"/>
        <end position="12"/>
    </location>
</feature>
<feature type="region of interest" description="Disordered" evidence="1">
    <location>
        <begin position="68"/>
        <end position="114"/>
    </location>
</feature>
<dbReference type="EMBL" id="AACS02000010">
    <property type="protein sequence ID" value="EAU87429.2"/>
    <property type="molecule type" value="Genomic_DNA"/>
</dbReference>
<feature type="region of interest" description="Disordered" evidence="1">
    <location>
        <begin position="1"/>
        <end position="29"/>
    </location>
</feature>
<dbReference type="GeneID" id="6010967"/>
<gene>
    <name evidence="2" type="ORF">CC1G_02188</name>
</gene>
<dbReference type="RefSeq" id="XP_001834452.2">
    <property type="nucleotide sequence ID" value="XM_001834400.2"/>
</dbReference>
<dbReference type="AlphaFoldDB" id="A8NKH5"/>
<dbReference type="InParanoid" id="A8NKH5"/>
<feature type="compositionally biased region" description="Polar residues" evidence="1">
    <location>
        <begin position="83"/>
        <end position="101"/>
    </location>
</feature>
<evidence type="ECO:0000313" key="2">
    <source>
        <dbReference type="EMBL" id="EAU87429.2"/>
    </source>
</evidence>
<dbReference type="HOGENOM" id="CLU_1686473_0_0_1"/>
<proteinExistence type="predicted"/>
<dbReference type="VEuPathDB" id="FungiDB:CC1G_02188"/>
<organism evidence="2 3">
    <name type="scientific">Coprinopsis cinerea (strain Okayama-7 / 130 / ATCC MYA-4618 / FGSC 9003)</name>
    <name type="common">Inky cap fungus</name>
    <name type="synonym">Hormographiella aspergillata</name>
    <dbReference type="NCBI Taxonomy" id="240176"/>
    <lineage>
        <taxon>Eukaryota</taxon>
        <taxon>Fungi</taxon>
        <taxon>Dikarya</taxon>
        <taxon>Basidiomycota</taxon>
        <taxon>Agaricomycotina</taxon>
        <taxon>Agaricomycetes</taxon>
        <taxon>Agaricomycetidae</taxon>
        <taxon>Agaricales</taxon>
        <taxon>Agaricineae</taxon>
        <taxon>Psathyrellaceae</taxon>
        <taxon>Coprinopsis</taxon>
    </lineage>
</organism>
<protein>
    <submittedName>
        <fullName evidence="2">Uncharacterized protein</fullName>
    </submittedName>
</protein>
<keyword evidence="3" id="KW-1185">Reference proteome</keyword>
<feature type="compositionally biased region" description="Low complexity" evidence="1">
    <location>
        <begin position="71"/>
        <end position="82"/>
    </location>
</feature>
<sequence length="156" mass="16712">MSDSGTVATRSNGGELAHALPNDPEESPALNFRGSLVQGNANISGRDSYNAQNHGTINYNVNYNFPHVYGSPTSSQISSPTSVHTASSTRSASMHEASQSPTPNPPLHMNFDEDVTPVARELEEALTNAIKSFQANGLRRLSPNHSVARNGRVVKQ</sequence>
<name>A8NKH5_COPC7</name>
<dbReference type="Proteomes" id="UP000001861">
    <property type="component" value="Unassembled WGS sequence"/>
</dbReference>
<dbReference type="KEGG" id="cci:CC1G_02188"/>